<dbReference type="CDD" id="cd02440">
    <property type="entry name" value="AdoMet_MTases"/>
    <property type="match status" value="1"/>
</dbReference>
<keyword evidence="3" id="KW-1185">Reference proteome</keyword>
<evidence type="ECO:0000256" key="1">
    <source>
        <dbReference type="SAM" id="MobiDB-lite"/>
    </source>
</evidence>
<dbReference type="RefSeq" id="WP_285670556.1">
    <property type="nucleotide sequence ID" value="NZ_BSYI01000006.1"/>
</dbReference>
<protein>
    <recommendedName>
        <fullName evidence="4">Class I SAM-dependent methyltransferase</fullName>
    </recommendedName>
</protein>
<reference evidence="2 3" key="1">
    <citation type="submission" date="2023-04" db="EMBL/GenBank/DDBJ databases">
        <title>Marinoamorphus aggregata gen. nov., sp. Nov., isolate from tissue of brittle star Ophioplocus japonicus.</title>
        <authorList>
            <person name="Kawano K."/>
            <person name="Sawayama S."/>
            <person name="Nakagawa S."/>
        </authorList>
    </citation>
    <scope>NUCLEOTIDE SEQUENCE [LARGE SCALE GENOMIC DNA]</scope>
    <source>
        <strain evidence="2 3">NKW23</strain>
    </source>
</reference>
<dbReference type="SUPFAM" id="SSF53335">
    <property type="entry name" value="S-adenosyl-L-methionine-dependent methyltransferases"/>
    <property type="match status" value="1"/>
</dbReference>
<accession>A0ABQ6LN20</accession>
<comment type="caution">
    <text evidence="2">The sequence shown here is derived from an EMBL/GenBank/DDBJ whole genome shotgun (WGS) entry which is preliminary data.</text>
</comment>
<feature type="region of interest" description="Disordered" evidence="1">
    <location>
        <begin position="1"/>
        <end position="34"/>
    </location>
</feature>
<dbReference type="Gene3D" id="3.40.50.150">
    <property type="entry name" value="Vaccinia Virus protein VP39"/>
    <property type="match status" value="1"/>
</dbReference>
<gene>
    <name evidence="2" type="ORF">LNKW23_10440</name>
</gene>
<dbReference type="Pfam" id="PF13489">
    <property type="entry name" value="Methyltransf_23"/>
    <property type="match status" value="1"/>
</dbReference>
<organism evidence="2 3">
    <name type="scientific">Paralimibaculum aggregatum</name>
    <dbReference type="NCBI Taxonomy" id="3036245"/>
    <lineage>
        <taxon>Bacteria</taxon>
        <taxon>Pseudomonadati</taxon>
        <taxon>Pseudomonadota</taxon>
        <taxon>Alphaproteobacteria</taxon>
        <taxon>Rhodobacterales</taxon>
        <taxon>Paracoccaceae</taxon>
        <taxon>Paralimibaculum</taxon>
    </lineage>
</organism>
<dbReference type="EMBL" id="BSYI01000006">
    <property type="protein sequence ID" value="GMG81831.1"/>
    <property type="molecule type" value="Genomic_DNA"/>
</dbReference>
<dbReference type="InterPro" id="IPR029063">
    <property type="entry name" value="SAM-dependent_MTases_sf"/>
</dbReference>
<sequence>MTDPENTAPDATGPVDAGPRSAGPGKTRLHDTAGIKERLEAITRRVAIDLRHLHRDRSREQILEATRTATRILDVGASMRTHLGALGDRVETLDINDFGDYPDLLGDVCSPFPDWMHGRYDAVIALALLEHVYDPPAAVANLRAALRPGGRIFLYVPWIYRYHAPPDLMFQDYQRLSRDGLAYLLRDFDEITLHPIRGKYSAMANLMKWWKKSLERRLGTWPNRMLDARVSRWRNTVQASGYFVTARRP</sequence>
<proteinExistence type="predicted"/>
<evidence type="ECO:0000313" key="2">
    <source>
        <dbReference type="EMBL" id="GMG81831.1"/>
    </source>
</evidence>
<evidence type="ECO:0008006" key="4">
    <source>
        <dbReference type="Google" id="ProtNLM"/>
    </source>
</evidence>
<evidence type="ECO:0000313" key="3">
    <source>
        <dbReference type="Proteomes" id="UP001239909"/>
    </source>
</evidence>
<dbReference type="Proteomes" id="UP001239909">
    <property type="component" value="Unassembled WGS sequence"/>
</dbReference>
<name>A0ABQ6LN20_9RHOB</name>